<dbReference type="AlphaFoldDB" id="A0A2N0P2G7"/>
<dbReference type="EMBL" id="LLXJ01001718">
    <property type="protein sequence ID" value="PKC01024.1"/>
    <property type="molecule type" value="Genomic_DNA"/>
</dbReference>
<feature type="region of interest" description="Disordered" evidence="1">
    <location>
        <begin position="280"/>
        <end position="304"/>
    </location>
</feature>
<evidence type="ECO:0000313" key="2">
    <source>
        <dbReference type="EMBL" id="PKC01024.1"/>
    </source>
</evidence>
<feature type="compositionally biased region" description="Polar residues" evidence="1">
    <location>
        <begin position="285"/>
        <end position="298"/>
    </location>
</feature>
<name>A0A2N0P2G7_9GLOM</name>
<accession>A0A2N0P2G7</accession>
<comment type="caution">
    <text evidence="2">The sequence shown here is derived from an EMBL/GenBank/DDBJ whole genome shotgun (WGS) entry which is preliminary data.</text>
</comment>
<reference evidence="2 3" key="1">
    <citation type="submission" date="2016-04" db="EMBL/GenBank/DDBJ databases">
        <title>Genome analyses suggest a sexual origin of heterokaryosis in a supposedly ancient asexual fungus.</title>
        <authorList>
            <person name="Ropars J."/>
            <person name="Sedzielewska K."/>
            <person name="Noel J."/>
            <person name="Charron P."/>
            <person name="Farinelli L."/>
            <person name="Marton T."/>
            <person name="Kruger M."/>
            <person name="Pelin A."/>
            <person name="Brachmann A."/>
            <person name="Corradi N."/>
        </authorList>
    </citation>
    <scope>NUCLEOTIDE SEQUENCE [LARGE SCALE GENOMIC DNA]</scope>
    <source>
        <strain evidence="2 3">A5</strain>
    </source>
</reference>
<dbReference type="VEuPathDB" id="FungiDB:RhiirFUN_007921"/>
<evidence type="ECO:0000313" key="3">
    <source>
        <dbReference type="Proteomes" id="UP000232722"/>
    </source>
</evidence>
<gene>
    <name evidence="2" type="ORF">RhiirA5_427360</name>
</gene>
<dbReference type="VEuPathDB" id="FungiDB:RhiirA1_387898"/>
<dbReference type="VEuPathDB" id="FungiDB:FUN_004139"/>
<dbReference type="Proteomes" id="UP000232722">
    <property type="component" value="Unassembled WGS sequence"/>
</dbReference>
<proteinExistence type="predicted"/>
<evidence type="ECO:0000256" key="1">
    <source>
        <dbReference type="SAM" id="MobiDB-lite"/>
    </source>
</evidence>
<sequence length="335" mass="39129">MEEGDFAKKNQDSWASEFRRTETQRFITSNEWEPRFVRWASDEWETKIRSVSQEGFRRMENGELRFVPSGGLLKNGKWRTKVLSGGLLKNGKQRTKVPSGGLPKNGKWRTKVLGFLGVFRKMEKTKIRFGWASEEQKTQRFILGGFLKNGKRKQILTDWIWDHSVIWNFEGPRRDWILFRRNMAFTPYIEIDWSSTSQQPYPQLGDPTPPENDSDKILHNIERPTVLSAKDILSFDIDDIYPYTYSTLHLEDNKMEEFYDDEDDYFEQLAKAEIEETSYRGNDIPSVSSAPITSTQDNIPLPPSDIMPITKNLLKDWKKTTLSVSLKKFHVTTPK</sequence>
<protein>
    <submittedName>
        <fullName evidence="2">Uncharacterized protein</fullName>
    </submittedName>
</protein>
<reference evidence="2 3" key="2">
    <citation type="submission" date="2017-09" db="EMBL/GenBank/DDBJ databases">
        <title>Extensive intraspecific genome diversity in a model arbuscular mycorrhizal fungus.</title>
        <authorList>
            <person name="Chen E.C."/>
            <person name="Morin E."/>
            <person name="Beaudet D."/>
            <person name="Noel J."/>
            <person name="Ndikumana S."/>
            <person name="Charron P."/>
            <person name="St-Onge C."/>
            <person name="Giorgi J."/>
            <person name="Grigoriev I.V."/>
            <person name="Roux C."/>
            <person name="Martin F.M."/>
            <person name="Corradi N."/>
        </authorList>
    </citation>
    <scope>NUCLEOTIDE SEQUENCE [LARGE SCALE GENOMIC DNA]</scope>
    <source>
        <strain evidence="2 3">A5</strain>
    </source>
</reference>
<organism evidence="2 3">
    <name type="scientific">Rhizophagus irregularis</name>
    <dbReference type="NCBI Taxonomy" id="588596"/>
    <lineage>
        <taxon>Eukaryota</taxon>
        <taxon>Fungi</taxon>
        <taxon>Fungi incertae sedis</taxon>
        <taxon>Mucoromycota</taxon>
        <taxon>Glomeromycotina</taxon>
        <taxon>Glomeromycetes</taxon>
        <taxon>Glomerales</taxon>
        <taxon>Glomeraceae</taxon>
        <taxon>Rhizophagus</taxon>
    </lineage>
</organism>